<sequence length="373" mass="40541">MSAVNQVYDPLGHLAFELGSAETKKIDVNVKLRRKSNVLVGLGIFFNVLSESISVTFDIKRDGDSLINGPQIFVKEAPGIGGEYAVPYALVDEVGSGKHKYSLELHNSGEDTIKIDHYSFSVKKIDNFAVNQKFIAYGDVPVEIKGKSKKNISIVLERSRKGGGFLYFSASVNNSGGQQISFNILKNGMSITNGSHNLVALAGIYVVNWGHVDCNSEGSKYQFVLENNGVSSIQVMSYSFIGIRSATIASNALYGVAPNIVKSFPPSLATEFKLKGFGGVNTISLNFEVGFVSANANIYYNIVRDDGVSVTNGPQPWVLSFGDTTTETISTNNIIVDQCAPETTKFYTIEMINQDSVAVIVPFYSITNIKFDI</sequence>
<accession>A0A3G5A5X5</accession>
<evidence type="ECO:0000313" key="1">
    <source>
        <dbReference type="EMBL" id="AYV82646.1"/>
    </source>
</evidence>
<protein>
    <submittedName>
        <fullName evidence="1">Uncharacterized protein</fullName>
    </submittedName>
</protein>
<name>A0A3G5A5X5_9VIRU</name>
<gene>
    <name evidence="1" type="ORF">Hyperionvirus2_14</name>
</gene>
<organism evidence="1">
    <name type="scientific">Hyperionvirus sp</name>
    <dbReference type="NCBI Taxonomy" id="2487770"/>
    <lineage>
        <taxon>Viruses</taxon>
        <taxon>Varidnaviria</taxon>
        <taxon>Bamfordvirae</taxon>
        <taxon>Nucleocytoviricota</taxon>
        <taxon>Megaviricetes</taxon>
        <taxon>Imitervirales</taxon>
        <taxon>Mimiviridae</taxon>
        <taxon>Klosneuvirinae</taxon>
    </lineage>
</organism>
<dbReference type="EMBL" id="MK072384">
    <property type="protein sequence ID" value="AYV82646.1"/>
    <property type="molecule type" value="Genomic_DNA"/>
</dbReference>
<reference evidence="1" key="1">
    <citation type="submission" date="2018-10" db="EMBL/GenBank/DDBJ databases">
        <title>Hidden diversity of soil giant viruses.</title>
        <authorList>
            <person name="Schulz F."/>
            <person name="Alteio L."/>
            <person name="Goudeau D."/>
            <person name="Ryan E.M."/>
            <person name="Malmstrom R.R."/>
            <person name="Blanchard J."/>
            <person name="Woyke T."/>
        </authorList>
    </citation>
    <scope>NUCLEOTIDE SEQUENCE</scope>
    <source>
        <strain evidence="1">HYV1</strain>
    </source>
</reference>
<proteinExistence type="predicted"/>